<keyword evidence="2" id="KW-0808">Transferase</keyword>
<reference evidence="2 3" key="1">
    <citation type="submission" date="2016-11" db="EMBL/GenBank/DDBJ databases">
        <authorList>
            <person name="Jaros S."/>
            <person name="Januszkiewicz K."/>
            <person name="Wedrychowicz H."/>
        </authorList>
    </citation>
    <scope>NUCLEOTIDE SEQUENCE [LARGE SCALE GENOMIC DNA]</scope>
    <source>
        <strain evidence="2 3">DSM 24787</strain>
    </source>
</reference>
<name>A0A1N6JXF2_9BACT</name>
<dbReference type="SUPFAM" id="SSF53756">
    <property type="entry name" value="UDP-Glycosyltransferase/glycogen phosphorylase"/>
    <property type="match status" value="1"/>
</dbReference>
<dbReference type="Proteomes" id="UP000185003">
    <property type="component" value="Unassembled WGS sequence"/>
</dbReference>
<dbReference type="AlphaFoldDB" id="A0A1N6JXF2"/>
<organism evidence="2 3">
    <name type="scientific">Chitinophaga niabensis</name>
    <dbReference type="NCBI Taxonomy" id="536979"/>
    <lineage>
        <taxon>Bacteria</taxon>
        <taxon>Pseudomonadati</taxon>
        <taxon>Bacteroidota</taxon>
        <taxon>Chitinophagia</taxon>
        <taxon>Chitinophagales</taxon>
        <taxon>Chitinophagaceae</taxon>
        <taxon>Chitinophaga</taxon>
    </lineage>
</organism>
<dbReference type="Gene3D" id="3.40.50.2000">
    <property type="entry name" value="Glycogen Phosphorylase B"/>
    <property type="match status" value="2"/>
</dbReference>
<dbReference type="GO" id="GO:0016757">
    <property type="term" value="F:glycosyltransferase activity"/>
    <property type="evidence" value="ECO:0007669"/>
    <property type="project" value="InterPro"/>
</dbReference>
<dbReference type="STRING" id="536979.SAMN04488055_4649"/>
<gene>
    <name evidence="2" type="ORF">SAMN04488055_4649</name>
</gene>
<feature type="domain" description="Glycosyl transferase family 1" evidence="1">
    <location>
        <begin position="203"/>
        <end position="352"/>
    </location>
</feature>
<evidence type="ECO:0000313" key="2">
    <source>
        <dbReference type="EMBL" id="SIO49055.1"/>
    </source>
</evidence>
<dbReference type="PANTHER" id="PTHR12526:SF638">
    <property type="entry name" value="SPORE COAT PROTEIN SA"/>
    <property type="match status" value="1"/>
</dbReference>
<dbReference type="Pfam" id="PF00534">
    <property type="entry name" value="Glycos_transf_1"/>
    <property type="match status" value="1"/>
</dbReference>
<accession>A0A1N6JXF2</accession>
<sequence length="377" mass="42405">MDKIILVLEDSSKARFGGGQKITLEVMKILYASHTLYLADVTTDTPSIFQAKAADLIRKYIPLTGTGKIAAKGKSSYNLSLKEIISFPLYFFRNLSAIRKGLKPHRKEQVLVYATTKKALVHAYFLKILWNYNFIFHAHSPESKSRVIQKVMHLLYKKALLILCVSEFVKNSMQLDQTLVIPNFFENPSSLLPGPRDITEKQQIRLATFSSLLKMKGIDVFMNSYQHLQTKDRYNIRYEIYGEGEQQSTLQNLENANVKLMGFSNNVNLTMQQMDLVVVPSISEESFGLTALEAMSMGIPVIVTNMGGLAEIIPDGKAGVHVMPNDPKAIAAAIDLLLSDKDLYRSFSQEGIRHAGLFTKEQFREKILKAFDIAANT</sequence>
<dbReference type="EMBL" id="FSRA01000002">
    <property type="protein sequence ID" value="SIO49055.1"/>
    <property type="molecule type" value="Genomic_DNA"/>
</dbReference>
<dbReference type="InterPro" id="IPR001296">
    <property type="entry name" value="Glyco_trans_1"/>
</dbReference>
<dbReference type="OrthoDB" id="7560678at2"/>
<dbReference type="PANTHER" id="PTHR12526">
    <property type="entry name" value="GLYCOSYLTRANSFERASE"/>
    <property type="match status" value="1"/>
</dbReference>
<protein>
    <submittedName>
        <fullName evidence="2">Glycosyltransferase involved in cell wall bisynthesis</fullName>
    </submittedName>
</protein>
<dbReference type="CDD" id="cd03801">
    <property type="entry name" value="GT4_PimA-like"/>
    <property type="match status" value="1"/>
</dbReference>
<evidence type="ECO:0000313" key="3">
    <source>
        <dbReference type="Proteomes" id="UP000185003"/>
    </source>
</evidence>
<evidence type="ECO:0000259" key="1">
    <source>
        <dbReference type="Pfam" id="PF00534"/>
    </source>
</evidence>
<dbReference type="RefSeq" id="WP_074241963.1">
    <property type="nucleotide sequence ID" value="NZ_FSRA01000002.1"/>
</dbReference>
<proteinExistence type="predicted"/>
<keyword evidence="3" id="KW-1185">Reference proteome</keyword>